<sequence length="80" mass="8452">MASGGSSGRADGDQFGGPRFDSQSGPSQFSIAPLSSPSTKWVAKSLKTRRSKGAEESNGKLSHNAVCQEQSGPYFWFPNA</sequence>
<comment type="caution">
    <text evidence="2">The sequence shown here is derived from an EMBL/GenBank/DDBJ whole genome shotgun (WGS) entry which is preliminary data.</text>
</comment>
<organism evidence="2 3">
    <name type="scientific">Plakobranchus ocellatus</name>
    <dbReference type="NCBI Taxonomy" id="259542"/>
    <lineage>
        <taxon>Eukaryota</taxon>
        <taxon>Metazoa</taxon>
        <taxon>Spiralia</taxon>
        <taxon>Lophotrochozoa</taxon>
        <taxon>Mollusca</taxon>
        <taxon>Gastropoda</taxon>
        <taxon>Heterobranchia</taxon>
        <taxon>Euthyneura</taxon>
        <taxon>Panpulmonata</taxon>
        <taxon>Sacoglossa</taxon>
        <taxon>Placobranchoidea</taxon>
        <taxon>Plakobranchidae</taxon>
        <taxon>Plakobranchus</taxon>
    </lineage>
</organism>
<feature type="region of interest" description="Disordered" evidence="1">
    <location>
        <begin position="1"/>
        <end position="65"/>
    </location>
</feature>
<dbReference type="Proteomes" id="UP000735302">
    <property type="component" value="Unassembled WGS sequence"/>
</dbReference>
<keyword evidence="3" id="KW-1185">Reference proteome</keyword>
<dbReference type="EMBL" id="BLXT01008083">
    <property type="protein sequence ID" value="GFO45806.1"/>
    <property type="molecule type" value="Genomic_DNA"/>
</dbReference>
<protein>
    <submittedName>
        <fullName evidence="2">Uncharacterized protein</fullName>
    </submittedName>
</protein>
<reference evidence="2 3" key="1">
    <citation type="journal article" date="2021" name="Elife">
        <title>Chloroplast acquisition without the gene transfer in kleptoplastic sea slugs, Plakobranchus ocellatus.</title>
        <authorList>
            <person name="Maeda T."/>
            <person name="Takahashi S."/>
            <person name="Yoshida T."/>
            <person name="Shimamura S."/>
            <person name="Takaki Y."/>
            <person name="Nagai Y."/>
            <person name="Toyoda A."/>
            <person name="Suzuki Y."/>
            <person name="Arimoto A."/>
            <person name="Ishii H."/>
            <person name="Satoh N."/>
            <person name="Nishiyama T."/>
            <person name="Hasebe M."/>
            <person name="Maruyama T."/>
            <person name="Minagawa J."/>
            <person name="Obokata J."/>
            <person name="Shigenobu S."/>
        </authorList>
    </citation>
    <scope>NUCLEOTIDE SEQUENCE [LARGE SCALE GENOMIC DNA]</scope>
</reference>
<evidence type="ECO:0000256" key="1">
    <source>
        <dbReference type="SAM" id="MobiDB-lite"/>
    </source>
</evidence>
<feature type="compositionally biased region" description="Polar residues" evidence="1">
    <location>
        <begin position="21"/>
        <end position="39"/>
    </location>
</feature>
<accession>A0AAV4DPH1</accession>
<gene>
    <name evidence="2" type="ORF">PoB_007231100</name>
</gene>
<name>A0AAV4DPH1_9GAST</name>
<dbReference type="AlphaFoldDB" id="A0AAV4DPH1"/>
<evidence type="ECO:0000313" key="3">
    <source>
        <dbReference type="Proteomes" id="UP000735302"/>
    </source>
</evidence>
<evidence type="ECO:0000313" key="2">
    <source>
        <dbReference type="EMBL" id="GFO45806.1"/>
    </source>
</evidence>
<proteinExistence type="predicted"/>